<evidence type="ECO:0000256" key="2">
    <source>
        <dbReference type="SAM" id="MobiDB-lite"/>
    </source>
</evidence>
<dbReference type="SMART" id="SM00312">
    <property type="entry name" value="PX"/>
    <property type="match status" value="1"/>
</dbReference>
<dbReference type="InterPro" id="IPR001683">
    <property type="entry name" value="PX_dom"/>
</dbReference>
<dbReference type="PANTHER" id="PTHR46757">
    <property type="entry name" value="SORTING NEXIN-RELATED"/>
    <property type="match status" value="1"/>
</dbReference>
<evidence type="ECO:0000313" key="5">
    <source>
        <dbReference type="Proteomes" id="UP000612055"/>
    </source>
</evidence>
<dbReference type="InterPro" id="IPR036871">
    <property type="entry name" value="PX_dom_sf"/>
</dbReference>
<dbReference type="GO" id="GO:0005768">
    <property type="term" value="C:endosome"/>
    <property type="evidence" value="ECO:0007669"/>
    <property type="project" value="UniProtKB-ARBA"/>
</dbReference>
<sequence length="432" mass="48178">MDGVNKLGMRTTYYTYLVRTESHLPGLLTEGTEVRRRFSEFDALHKLIKAAYRGYIIPPLPEKSFLDAKLGHEDFLRLRRADLQAFLRSIAHHPALRESEALKLFLLQPGELQYNPAWIALLHSIGSSPDAHEGLVSSLVPGGLSGGGSTTAKAAAGFSSLMSWVRHSVLVPSKRELDEDEQQLRQAKELMKDLERLLQLSCESARIMCSHMESLAGDLYELGRNMGMLSKWEETLRAHSGTYTEAGYSASKRAADCKQLSYASAKQNSVWKAAAVKTAASLVSLHDYYILVPEAVNALEERERCLDQIHELEAELGAKNQELSKTAGGRGAINGRDRRAYTLTNSVDKLEEQLKALRDQYAVIKQRNLEELRRLHLAREQDFRAMMAGFAAVQAQLLAQSADMWRTTARSFAGEADATPRRLADDDSQAED</sequence>
<dbReference type="AlphaFoldDB" id="A0A836C3H3"/>
<dbReference type="Proteomes" id="UP000612055">
    <property type="component" value="Unassembled WGS sequence"/>
</dbReference>
<dbReference type="PROSITE" id="PS50195">
    <property type="entry name" value="PX"/>
    <property type="match status" value="1"/>
</dbReference>
<dbReference type="InterPro" id="IPR027267">
    <property type="entry name" value="AH/BAR_dom_sf"/>
</dbReference>
<evidence type="ECO:0000313" key="4">
    <source>
        <dbReference type="EMBL" id="KAG2497818.1"/>
    </source>
</evidence>
<dbReference type="InterPro" id="IPR015404">
    <property type="entry name" value="Vps5_C"/>
</dbReference>
<dbReference type="Gene3D" id="3.30.1520.10">
    <property type="entry name" value="Phox-like domain"/>
    <property type="match status" value="1"/>
</dbReference>
<dbReference type="Pfam" id="PF09325">
    <property type="entry name" value="Vps5"/>
    <property type="match status" value="1"/>
</dbReference>
<dbReference type="Pfam" id="PF00787">
    <property type="entry name" value="PX"/>
    <property type="match status" value="1"/>
</dbReference>
<dbReference type="CDD" id="cd07596">
    <property type="entry name" value="BAR_SNX"/>
    <property type="match status" value="1"/>
</dbReference>
<dbReference type="InterPro" id="IPR044279">
    <property type="entry name" value="SNX2A/B"/>
</dbReference>
<keyword evidence="5" id="KW-1185">Reference proteome</keyword>
<protein>
    <recommendedName>
        <fullName evidence="3">PX domain-containing protein</fullName>
    </recommendedName>
</protein>
<dbReference type="Gene3D" id="1.20.1270.60">
    <property type="entry name" value="Arfaptin homology (AH) domain/BAR domain"/>
    <property type="match status" value="1"/>
</dbReference>
<dbReference type="OrthoDB" id="271164at2759"/>
<dbReference type="PANTHER" id="PTHR46757:SF2">
    <property type="entry name" value="OS05G0346100 PROTEIN"/>
    <property type="match status" value="1"/>
</dbReference>
<gene>
    <name evidence="4" type="ORF">HYH03_004088</name>
</gene>
<evidence type="ECO:0000259" key="3">
    <source>
        <dbReference type="PROSITE" id="PS50195"/>
    </source>
</evidence>
<dbReference type="EMBL" id="JAEHOE010000012">
    <property type="protein sequence ID" value="KAG2497818.1"/>
    <property type="molecule type" value="Genomic_DNA"/>
</dbReference>
<accession>A0A836C3H3</accession>
<reference evidence="4" key="1">
    <citation type="journal article" date="2020" name="bioRxiv">
        <title>Comparative genomics of Chlamydomonas.</title>
        <authorList>
            <person name="Craig R.J."/>
            <person name="Hasan A.R."/>
            <person name="Ness R.W."/>
            <person name="Keightley P.D."/>
        </authorList>
    </citation>
    <scope>NUCLEOTIDE SEQUENCE</scope>
    <source>
        <strain evidence="4">CCAP 11/70</strain>
    </source>
</reference>
<dbReference type="SUPFAM" id="SSF64268">
    <property type="entry name" value="PX domain"/>
    <property type="match status" value="1"/>
</dbReference>
<dbReference type="GO" id="GO:0035091">
    <property type="term" value="F:phosphatidylinositol binding"/>
    <property type="evidence" value="ECO:0007669"/>
    <property type="project" value="InterPro"/>
</dbReference>
<comment type="caution">
    <text evidence="4">The sequence shown here is derived from an EMBL/GenBank/DDBJ whole genome shotgun (WGS) entry which is preliminary data.</text>
</comment>
<name>A0A836C3H3_9CHLO</name>
<feature type="domain" description="PX" evidence="3">
    <location>
        <begin position="1"/>
        <end position="113"/>
    </location>
</feature>
<organism evidence="4 5">
    <name type="scientific">Edaphochlamys debaryana</name>
    <dbReference type="NCBI Taxonomy" id="47281"/>
    <lineage>
        <taxon>Eukaryota</taxon>
        <taxon>Viridiplantae</taxon>
        <taxon>Chlorophyta</taxon>
        <taxon>core chlorophytes</taxon>
        <taxon>Chlorophyceae</taxon>
        <taxon>CS clade</taxon>
        <taxon>Chlamydomonadales</taxon>
        <taxon>Chlamydomonadales incertae sedis</taxon>
        <taxon>Edaphochlamys</taxon>
    </lineage>
</organism>
<feature type="region of interest" description="Disordered" evidence="2">
    <location>
        <begin position="411"/>
        <end position="432"/>
    </location>
</feature>
<feature type="coiled-coil region" evidence="1">
    <location>
        <begin position="295"/>
        <end position="367"/>
    </location>
</feature>
<evidence type="ECO:0000256" key="1">
    <source>
        <dbReference type="SAM" id="Coils"/>
    </source>
</evidence>
<keyword evidence="1" id="KW-0175">Coiled coil</keyword>
<proteinExistence type="predicted"/>